<reference evidence="1 2" key="1">
    <citation type="submission" date="2020-02" db="EMBL/GenBank/DDBJ databases">
        <title>Draft genome sequence of Lactococcus sp. Hs30E4-3.</title>
        <authorList>
            <person name="Noda S."/>
            <person name="Yuki M."/>
            <person name="Ohkuma M."/>
        </authorList>
    </citation>
    <scope>NUCLEOTIDE SEQUENCE [LARGE SCALE GENOMIC DNA]</scope>
    <source>
        <strain evidence="1 2">Hs30E4-3</strain>
    </source>
</reference>
<name>A0A6A0BE27_9LACT</name>
<dbReference type="RefSeq" id="WP_172209033.1">
    <property type="nucleotide sequence ID" value="NZ_BLLI01000037.1"/>
</dbReference>
<organism evidence="1 2">
    <name type="scientific">Pseudolactococcus hodotermopsidis</name>
    <dbReference type="NCBI Taxonomy" id="2709157"/>
    <lineage>
        <taxon>Bacteria</taxon>
        <taxon>Bacillati</taxon>
        <taxon>Bacillota</taxon>
        <taxon>Bacilli</taxon>
        <taxon>Lactobacillales</taxon>
        <taxon>Streptococcaceae</taxon>
        <taxon>Pseudolactococcus</taxon>
    </lineage>
</organism>
<evidence type="ECO:0000313" key="1">
    <source>
        <dbReference type="EMBL" id="GFH42734.1"/>
    </source>
</evidence>
<protein>
    <recommendedName>
        <fullName evidence="3">HeH/LEM domain-containing protein</fullName>
    </recommendedName>
</protein>
<dbReference type="Gene3D" id="1.10.720.30">
    <property type="entry name" value="SAP domain"/>
    <property type="match status" value="1"/>
</dbReference>
<evidence type="ECO:0008006" key="3">
    <source>
        <dbReference type="Google" id="ProtNLM"/>
    </source>
</evidence>
<comment type="caution">
    <text evidence="1">The sequence shown here is derived from an EMBL/GenBank/DDBJ whole genome shotgun (WGS) entry which is preliminary data.</text>
</comment>
<keyword evidence="2" id="KW-1185">Reference proteome</keyword>
<accession>A0A6A0BE27</accession>
<dbReference type="InterPro" id="IPR036361">
    <property type="entry name" value="SAP_dom_sf"/>
</dbReference>
<sequence length="135" mass="15305">MENEVLKIKVLKDFVDLSINRTRHVGEVFEVTEERFVEIDTALKSYVEKIDDIVDVEPETKKSTAEKVEKFDDIADVDEKVSEIPTVDVDEENEGVPEIPTMDSTVAEIKACLDARDIVYTDNMKKAELLALISE</sequence>
<dbReference type="EMBL" id="BLLI01000037">
    <property type="protein sequence ID" value="GFH42734.1"/>
    <property type="molecule type" value="Genomic_DNA"/>
</dbReference>
<proteinExistence type="predicted"/>
<dbReference type="Proteomes" id="UP000480303">
    <property type="component" value="Unassembled WGS sequence"/>
</dbReference>
<gene>
    <name evidence="1" type="ORF">Hs30E_12850</name>
</gene>
<evidence type="ECO:0000313" key="2">
    <source>
        <dbReference type="Proteomes" id="UP000480303"/>
    </source>
</evidence>
<dbReference type="AlphaFoldDB" id="A0A6A0BE27"/>